<dbReference type="EMBL" id="SUVG01000001">
    <property type="protein sequence ID" value="MBE6420690.1"/>
    <property type="molecule type" value="Genomic_DNA"/>
</dbReference>
<keyword evidence="2" id="KW-0732">Signal</keyword>
<organism evidence="4 5">
    <name type="scientific">Candidatus Avelusimicrobium gallicola</name>
    <dbReference type="NCBI Taxonomy" id="2562704"/>
    <lineage>
        <taxon>Bacteria</taxon>
        <taxon>Pseudomonadati</taxon>
        <taxon>Elusimicrobiota</taxon>
        <taxon>Elusimicrobia</taxon>
        <taxon>Elusimicrobiales</taxon>
        <taxon>Elusimicrobiaceae</taxon>
        <taxon>Candidatus Avelusimicrobium</taxon>
    </lineage>
</organism>
<reference evidence="4" key="1">
    <citation type="submission" date="2019-04" db="EMBL/GenBank/DDBJ databases">
        <title>Evolution of Biomass-Degrading Anaerobic Consortia Revealed by Metagenomics.</title>
        <authorList>
            <person name="Peng X."/>
        </authorList>
    </citation>
    <scope>NUCLEOTIDE SEQUENCE</scope>
    <source>
        <strain evidence="4">SIG66</strain>
    </source>
</reference>
<accession>A0A928DNR5</accession>
<sequence length="370" mass="43292">MIRKIIFLCCFCLVSLCSLAGEITISNYKGFIGKKIKFADTISKGERYKIANKKFKTKAFAGKTLVISNIELDKRENLVLLLTMELEKGKTKEIKVKTKTQDVELENIKVIWPKIKRQVSQAKINRYTEYTNHDDFSGVWWLGVWWLIILLALLGFFCCYIFNWIQDRKTLEEITEIGIGEKSEERLILMLRNLGYSAEDIYHNLYIPLKNGNFSQIDLLLLTSVGIIVFEVKDYSGWIFGKGNHNQWTQVLNYGKEKHRFYNPIKQNEKHISNLKNYIGKSIPCFSVIVFYGNSELKDISFIPKDTYIAKPRQISNVLDRILAEDRSVFYDINIKKRLSQAVEYGRNDFIKTKHIENIKDMKGEDRLYR</sequence>
<dbReference type="Proteomes" id="UP000725649">
    <property type="component" value="Unassembled WGS sequence"/>
</dbReference>
<gene>
    <name evidence="4" type="ORF">E7027_00865</name>
</gene>
<feature type="transmembrane region" description="Helical" evidence="1">
    <location>
        <begin position="139"/>
        <end position="162"/>
    </location>
</feature>
<feature type="chain" id="PRO_5036689365" evidence="2">
    <location>
        <begin position="21"/>
        <end position="370"/>
    </location>
</feature>
<evidence type="ECO:0000256" key="1">
    <source>
        <dbReference type="SAM" id="Phobius"/>
    </source>
</evidence>
<dbReference type="AlphaFoldDB" id="A0A928DNR5"/>
<evidence type="ECO:0000259" key="3">
    <source>
        <dbReference type="PROSITE" id="PS50965"/>
    </source>
</evidence>
<feature type="signal peptide" evidence="2">
    <location>
        <begin position="1"/>
        <end position="20"/>
    </location>
</feature>
<keyword evidence="1" id="KW-0812">Transmembrane</keyword>
<proteinExistence type="predicted"/>
<evidence type="ECO:0000313" key="5">
    <source>
        <dbReference type="Proteomes" id="UP000725649"/>
    </source>
</evidence>
<dbReference type="InterPro" id="IPR011528">
    <property type="entry name" value="NERD"/>
</dbReference>
<dbReference type="Pfam" id="PF08378">
    <property type="entry name" value="NERD"/>
    <property type="match status" value="1"/>
</dbReference>
<keyword evidence="1" id="KW-0472">Membrane</keyword>
<comment type="caution">
    <text evidence="4">The sequence shown here is derived from an EMBL/GenBank/DDBJ whole genome shotgun (WGS) entry which is preliminary data.</text>
</comment>
<protein>
    <submittedName>
        <fullName evidence="4">NERD domain-containing protein</fullName>
    </submittedName>
</protein>
<feature type="domain" description="NERD" evidence="3">
    <location>
        <begin position="179"/>
        <end position="298"/>
    </location>
</feature>
<dbReference type="PROSITE" id="PS50965">
    <property type="entry name" value="NERD"/>
    <property type="match status" value="1"/>
</dbReference>
<keyword evidence="1" id="KW-1133">Transmembrane helix</keyword>
<evidence type="ECO:0000256" key="2">
    <source>
        <dbReference type="SAM" id="SignalP"/>
    </source>
</evidence>
<name>A0A928DNR5_9BACT</name>
<evidence type="ECO:0000313" key="4">
    <source>
        <dbReference type="EMBL" id="MBE6420690.1"/>
    </source>
</evidence>